<dbReference type="SUPFAM" id="SSF50494">
    <property type="entry name" value="Trypsin-like serine proteases"/>
    <property type="match status" value="1"/>
</dbReference>
<dbReference type="InterPro" id="IPR001940">
    <property type="entry name" value="Peptidase_S1C"/>
</dbReference>
<dbReference type="OrthoDB" id="9758917at2"/>
<feature type="domain" description="PDZ" evidence="3">
    <location>
        <begin position="274"/>
        <end position="365"/>
    </location>
</feature>
<evidence type="ECO:0000259" key="3">
    <source>
        <dbReference type="PROSITE" id="PS50106"/>
    </source>
</evidence>
<keyword evidence="1" id="KW-0645">Protease</keyword>
<dbReference type="InterPro" id="IPR009003">
    <property type="entry name" value="Peptidase_S1_PA"/>
</dbReference>
<dbReference type="GO" id="GO:0004252">
    <property type="term" value="F:serine-type endopeptidase activity"/>
    <property type="evidence" value="ECO:0007669"/>
    <property type="project" value="InterPro"/>
</dbReference>
<dbReference type="InterPro" id="IPR051201">
    <property type="entry name" value="Chloro_Bact_Ser_Proteases"/>
</dbReference>
<dbReference type="SMART" id="SM00228">
    <property type="entry name" value="PDZ"/>
    <property type="match status" value="2"/>
</dbReference>
<organism evidence="4 5">
    <name type="scientific">Aureibaculum marinum</name>
    <dbReference type="NCBI Taxonomy" id="2487930"/>
    <lineage>
        <taxon>Bacteria</taxon>
        <taxon>Pseudomonadati</taxon>
        <taxon>Bacteroidota</taxon>
        <taxon>Flavobacteriia</taxon>
        <taxon>Flavobacteriales</taxon>
        <taxon>Flavobacteriaceae</taxon>
        <taxon>Aureibaculum</taxon>
    </lineage>
</organism>
<evidence type="ECO:0000256" key="2">
    <source>
        <dbReference type="ARBA" id="ARBA00022801"/>
    </source>
</evidence>
<protein>
    <submittedName>
        <fullName evidence="4">PDZ domain-containing protein</fullName>
    </submittedName>
</protein>
<dbReference type="Proteomes" id="UP000270856">
    <property type="component" value="Unassembled WGS sequence"/>
</dbReference>
<name>A0A3N4NWZ8_9FLAO</name>
<accession>A0A3N4NWZ8</accession>
<dbReference type="PROSITE" id="PS50106">
    <property type="entry name" value="PDZ"/>
    <property type="match status" value="1"/>
</dbReference>
<evidence type="ECO:0000256" key="1">
    <source>
        <dbReference type="ARBA" id="ARBA00022670"/>
    </source>
</evidence>
<dbReference type="RefSeq" id="WP_123895960.1">
    <property type="nucleotide sequence ID" value="NZ_RPFJ01000001.1"/>
</dbReference>
<dbReference type="Gene3D" id="2.30.42.10">
    <property type="match status" value="1"/>
</dbReference>
<sequence length="480" mass="51309">MKKIISLVFASILGGAIALGTYVYILGDAEIVEGLEVSNQPKAVQANFRIPSSTYAAEVTDFTKAAEETVHAVVHVKNVAVSRTNPIIEFFYGPDAGGSGGKTTIGTGSGVIISPDGYIITNNHVIKGAKEIEITLNNQKSYPAKVIGAHPNSDIALVKIDATDLPFVSFANSDNVKVGEWVLAVGNPFNLTSTVTAGIVSAKARNINISGGKMIESFIQTDAAVNPGNSGGALVNVRGELVGINTAITSQTGSFVGYSFAVPSNIAKKVVEDLIEYGDVRTAYLGIQAVPLNGEIAKELDVNRTQGVLVSGLLENGGAKKAGIKENDIIIQMDQIAINKYADLQGFLSSKRPGDVVAVTVLRDNKEKKIDVKLGNQFGKESIGKLDFSKNLLGDLEKISKKAASKYRLNYGVQFKSVKNPLFKRNDIKEGNIILSVAETKVYEVQEVEDLLRANKGGEVIIQILNSEGYVEYFKIDIPD</sequence>
<dbReference type="GO" id="GO:0006508">
    <property type="term" value="P:proteolysis"/>
    <property type="evidence" value="ECO:0007669"/>
    <property type="project" value="UniProtKB-KW"/>
</dbReference>
<dbReference type="Gene3D" id="2.40.10.120">
    <property type="match status" value="1"/>
</dbReference>
<dbReference type="Pfam" id="PF13365">
    <property type="entry name" value="Trypsin_2"/>
    <property type="match status" value="1"/>
</dbReference>
<comment type="caution">
    <text evidence="4">The sequence shown here is derived from an EMBL/GenBank/DDBJ whole genome shotgun (WGS) entry which is preliminary data.</text>
</comment>
<proteinExistence type="predicted"/>
<reference evidence="4 5" key="1">
    <citation type="submission" date="2018-11" db="EMBL/GenBank/DDBJ databases">
        <title>Aureibaculum marinum gen. nov., sp. nov., a member of the family Flavobacteriaceae isolated from the Bohai Sea.</title>
        <authorList>
            <person name="Ji X."/>
        </authorList>
    </citation>
    <scope>NUCLEOTIDE SEQUENCE [LARGE SCALE GENOMIC DNA]</scope>
    <source>
        <strain evidence="4 5">BH-SD17</strain>
    </source>
</reference>
<evidence type="ECO:0000313" key="4">
    <source>
        <dbReference type="EMBL" id="RPE00902.1"/>
    </source>
</evidence>
<dbReference type="SUPFAM" id="SSF50156">
    <property type="entry name" value="PDZ domain-like"/>
    <property type="match status" value="1"/>
</dbReference>
<dbReference type="InterPro" id="IPR001478">
    <property type="entry name" value="PDZ"/>
</dbReference>
<dbReference type="AlphaFoldDB" id="A0A3N4NWZ8"/>
<dbReference type="PANTHER" id="PTHR43343">
    <property type="entry name" value="PEPTIDASE S12"/>
    <property type="match status" value="1"/>
</dbReference>
<keyword evidence="2" id="KW-0378">Hydrolase</keyword>
<evidence type="ECO:0000313" key="5">
    <source>
        <dbReference type="Proteomes" id="UP000270856"/>
    </source>
</evidence>
<dbReference type="PRINTS" id="PR00834">
    <property type="entry name" value="PROTEASES2C"/>
</dbReference>
<dbReference type="PANTHER" id="PTHR43343:SF3">
    <property type="entry name" value="PROTEASE DO-LIKE 8, CHLOROPLASTIC"/>
    <property type="match status" value="1"/>
</dbReference>
<dbReference type="EMBL" id="RPFJ01000001">
    <property type="protein sequence ID" value="RPE00902.1"/>
    <property type="molecule type" value="Genomic_DNA"/>
</dbReference>
<gene>
    <name evidence="4" type="ORF">EGM88_00710</name>
</gene>
<dbReference type="Pfam" id="PF13180">
    <property type="entry name" value="PDZ_2"/>
    <property type="match status" value="1"/>
</dbReference>
<keyword evidence="5" id="KW-1185">Reference proteome</keyword>
<dbReference type="InterPro" id="IPR036034">
    <property type="entry name" value="PDZ_sf"/>
</dbReference>